<dbReference type="Pfam" id="PF02421">
    <property type="entry name" value="FeoB_N"/>
    <property type="match status" value="1"/>
</dbReference>
<evidence type="ECO:0000256" key="17">
    <source>
        <dbReference type="RuleBase" id="RU362098"/>
    </source>
</evidence>
<evidence type="ECO:0000313" key="20">
    <source>
        <dbReference type="Proteomes" id="UP000242754"/>
    </source>
</evidence>
<dbReference type="InterPro" id="IPR041069">
    <property type="entry name" value="FeoB_Cyto"/>
</dbReference>
<evidence type="ECO:0000256" key="14">
    <source>
        <dbReference type="NCBIfam" id="TIGR00437"/>
    </source>
</evidence>
<keyword evidence="7 17" id="KW-0812">Transmembrane</keyword>
<keyword evidence="20" id="KW-1185">Reference proteome</keyword>
<keyword evidence="16" id="KW-0460">Magnesium</keyword>
<feature type="binding site" evidence="16">
    <location>
        <position position="24"/>
    </location>
    <ligand>
        <name>Mg(2+)</name>
        <dbReference type="ChEBI" id="CHEBI:18420"/>
        <label>2</label>
    </ligand>
</feature>
<comment type="similarity">
    <text evidence="17">Belongs to the TRAFAC class TrmE-Era-EngA-EngB-Septin-like GTPase superfamily. FeoB GTPase (TC 9.A.8) family.</text>
</comment>
<evidence type="ECO:0000256" key="9">
    <source>
        <dbReference type="ARBA" id="ARBA00022989"/>
    </source>
</evidence>
<dbReference type="CDD" id="cd01879">
    <property type="entry name" value="FeoB"/>
    <property type="match status" value="1"/>
</dbReference>
<feature type="transmembrane region" description="Helical" evidence="17">
    <location>
        <begin position="341"/>
        <end position="365"/>
    </location>
</feature>
<reference evidence="19 20" key="1">
    <citation type="submission" date="2016-02" db="EMBL/GenBank/DDBJ databases">
        <authorList>
            <person name="Wen L."/>
            <person name="He K."/>
            <person name="Yang H."/>
        </authorList>
    </citation>
    <scope>NUCLEOTIDE SEQUENCE [LARGE SCALE GENOMIC DNA]</scope>
    <source>
        <strain evidence="19">Trichococcus palustris</strain>
    </source>
</reference>
<dbReference type="Gene3D" id="3.40.50.300">
    <property type="entry name" value="P-loop containing nucleotide triphosphate hydrolases"/>
    <property type="match status" value="1"/>
</dbReference>
<evidence type="ECO:0000256" key="5">
    <source>
        <dbReference type="ARBA" id="ARBA00022496"/>
    </source>
</evidence>
<keyword evidence="3 17" id="KW-0813">Transport</keyword>
<keyword evidence="5 17" id="KW-0410">Iron transport</keyword>
<dbReference type="GO" id="GO:0015093">
    <property type="term" value="F:ferrous iron transmembrane transporter activity"/>
    <property type="evidence" value="ECO:0007669"/>
    <property type="project" value="UniProtKB-UniRule"/>
</dbReference>
<dbReference type="InterPro" id="IPR027417">
    <property type="entry name" value="P-loop_NTPase"/>
</dbReference>
<accession>A0A143YP78</accession>
<feature type="transmembrane region" description="Helical" evidence="17">
    <location>
        <begin position="450"/>
        <end position="470"/>
    </location>
</feature>
<keyword evidence="11" id="KW-0406">Ion transport</keyword>
<feature type="binding site" evidence="15">
    <location>
        <begin position="9"/>
        <end position="16"/>
    </location>
    <ligand>
        <name>GTP</name>
        <dbReference type="ChEBI" id="CHEBI:37565"/>
        <label>1</label>
    </ligand>
</feature>
<dbReference type="FunFam" id="3.40.50.300:FF:000426">
    <property type="entry name" value="Ferrous iron transport protein B"/>
    <property type="match status" value="1"/>
</dbReference>
<dbReference type="NCBIfam" id="TIGR00231">
    <property type="entry name" value="small_GTP"/>
    <property type="match status" value="1"/>
</dbReference>
<feature type="binding site" evidence="16">
    <location>
        <position position="23"/>
    </location>
    <ligand>
        <name>Mg(2+)</name>
        <dbReference type="ChEBI" id="CHEBI:18420"/>
        <label>2</label>
    </ligand>
</feature>
<dbReference type="AlphaFoldDB" id="A0A143YP78"/>
<evidence type="ECO:0000259" key="18">
    <source>
        <dbReference type="PROSITE" id="PS51711"/>
    </source>
</evidence>
<dbReference type="STRING" id="140314.SAMN04488076_1068"/>
<dbReference type="PANTHER" id="PTHR43185:SF1">
    <property type="entry name" value="FE(2+) TRANSPORTER FEOB"/>
    <property type="match status" value="1"/>
</dbReference>
<dbReference type="Pfam" id="PF17910">
    <property type="entry name" value="FeoB_Cyto"/>
    <property type="match status" value="1"/>
</dbReference>
<dbReference type="GO" id="GO:0005886">
    <property type="term" value="C:plasma membrane"/>
    <property type="evidence" value="ECO:0007669"/>
    <property type="project" value="UniProtKB-SubCell"/>
</dbReference>
<feature type="transmembrane region" description="Helical" evidence="17">
    <location>
        <begin position="639"/>
        <end position="658"/>
    </location>
</feature>
<dbReference type="InterPro" id="IPR050860">
    <property type="entry name" value="FeoB_GTPase"/>
</dbReference>
<dbReference type="Gene3D" id="1.10.287.1770">
    <property type="match status" value="1"/>
</dbReference>
<feature type="transmembrane region" description="Helical" evidence="17">
    <location>
        <begin position="604"/>
        <end position="627"/>
    </location>
</feature>
<keyword evidence="8 15" id="KW-0547">Nucleotide-binding</keyword>
<evidence type="ECO:0000256" key="6">
    <source>
        <dbReference type="ARBA" id="ARBA00022519"/>
    </source>
</evidence>
<protein>
    <recommendedName>
        <fullName evidence="14 17">Ferrous iron transport protein B</fullName>
    </recommendedName>
</protein>
<evidence type="ECO:0000256" key="8">
    <source>
        <dbReference type="ARBA" id="ARBA00022741"/>
    </source>
</evidence>
<dbReference type="GO" id="GO:0005525">
    <property type="term" value="F:GTP binding"/>
    <property type="evidence" value="ECO:0007669"/>
    <property type="project" value="UniProtKB-KW"/>
</dbReference>
<name>A0A143YP78_9LACT</name>
<evidence type="ECO:0000256" key="7">
    <source>
        <dbReference type="ARBA" id="ARBA00022692"/>
    </source>
</evidence>
<dbReference type="EMBL" id="FJNE01000004">
    <property type="protein sequence ID" value="CZQ93962.1"/>
    <property type="molecule type" value="Genomic_DNA"/>
</dbReference>
<evidence type="ECO:0000256" key="16">
    <source>
        <dbReference type="PIRSR" id="PIRSR603373-2"/>
    </source>
</evidence>
<dbReference type="OrthoDB" id="9809127at2"/>
<organism evidence="19 20">
    <name type="scientific">Trichococcus palustris</name>
    <dbReference type="NCBI Taxonomy" id="140314"/>
    <lineage>
        <taxon>Bacteria</taxon>
        <taxon>Bacillati</taxon>
        <taxon>Bacillota</taxon>
        <taxon>Bacilli</taxon>
        <taxon>Lactobacillales</taxon>
        <taxon>Carnobacteriaceae</taxon>
        <taxon>Trichococcus</taxon>
    </lineage>
</organism>
<dbReference type="PROSITE" id="PS51711">
    <property type="entry name" value="G_FEOB"/>
    <property type="match status" value="1"/>
</dbReference>
<dbReference type="InterPro" id="IPR005225">
    <property type="entry name" value="Small_GTP-bd"/>
</dbReference>
<dbReference type="InterPro" id="IPR003373">
    <property type="entry name" value="Fe2_transport_prot-B"/>
</dbReference>
<dbReference type="SUPFAM" id="SSF52540">
    <property type="entry name" value="P-loop containing nucleoside triphosphate hydrolases"/>
    <property type="match status" value="1"/>
</dbReference>
<evidence type="ECO:0000256" key="15">
    <source>
        <dbReference type="PIRSR" id="PIRSR603373-1"/>
    </source>
</evidence>
<dbReference type="InterPro" id="IPR011640">
    <property type="entry name" value="Fe2_transport_prot_B_C"/>
</dbReference>
<comment type="subcellular location">
    <subcellularLocation>
        <location evidence="2">Cell inner membrane</location>
        <topology evidence="2">Multi-pass membrane protein</topology>
    </subcellularLocation>
    <subcellularLocation>
        <location evidence="17">Cell membrane</location>
        <topology evidence="17">Multi-pass membrane protein</topology>
    </subcellularLocation>
</comment>
<evidence type="ECO:0000256" key="10">
    <source>
        <dbReference type="ARBA" id="ARBA00023004"/>
    </source>
</evidence>
<feature type="binding site" evidence="15">
    <location>
        <begin position="114"/>
        <end position="117"/>
    </location>
    <ligand>
        <name>GTP</name>
        <dbReference type="ChEBI" id="CHEBI:37565"/>
        <label>1</label>
    </ligand>
</feature>
<evidence type="ECO:0000256" key="11">
    <source>
        <dbReference type="ARBA" id="ARBA00023065"/>
    </source>
</evidence>
<comment type="function">
    <text evidence="1 17">Probable transporter of a GTP-driven Fe(2+) uptake system.</text>
</comment>
<feature type="binding site" evidence="16">
    <location>
        <position position="20"/>
    </location>
    <ligand>
        <name>Mg(2+)</name>
        <dbReference type="ChEBI" id="CHEBI:18420"/>
        <label>2</label>
    </ligand>
</feature>
<evidence type="ECO:0000256" key="4">
    <source>
        <dbReference type="ARBA" id="ARBA00022475"/>
    </source>
</evidence>
<dbReference type="PANTHER" id="PTHR43185">
    <property type="entry name" value="FERROUS IRON TRANSPORT PROTEIN B"/>
    <property type="match status" value="1"/>
</dbReference>
<dbReference type="Pfam" id="PF07664">
    <property type="entry name" value="FeoB_C"/>
    <property type="match status" value="1"/>
</dbReference>
<dbReference type="InterPro" id="IPR011642">
    <property type="entry name" value="Gate_dom"/>
</dbReference>
<gene>
    <name evidence="19" type="ORF">Tpal_1713</name>
</gene>
<dbReference type="PRINTS" id="PR00326">
    <property type="entry name" value="GTP1OBG"/>
</dbReference>
<sequence length="710" mass="77073">MAKSIALVGNPNSGKTTLFNHLTGSTQRVGNWPGVTVEKKMGTLRQDGETEVVDLPGIYSLSPYTIEEIVTRDFLTMDAPDLIVNIVDASNLERNLYLTTQLMELHLPMVVALNMMDIVENRGDQLDVEGLSRAFGIPFVTISALKESGMDNLIAAVAAVDHRIAEPISYSTVVQSILDTFQEILAPIVPQHLLWYYSIKLFERDSQTAEKLNIPADALQVMEGLLSRYEKDLDDDSEAILINERYQFVTKVTQKVLVKNQNKQSVSVYIDQVVTNRWLGLPIFILIMFAVYYFAITTVGTWGTDWVNDELFGRIVPEAAQNFFDKIAIHPAVSSLVIDGAIGGVGAVLGFLPQMAALFFCLTLLEDSGYMARVAFVMDRVFRGFGLSGKSFIPLMIGSGCSVPGIQASRTIENLQDRRMTIMTTSFIPCGAKLPVIALIANAIFGGASWVALSMYLLGIATVVFSGVLLRKTAIFAGEPSPFVMELPMYHWPQWKSILRAVGARCLAFTQNAGTVIFLSASLIWFLSSFNWQLQMTGAGNDSILANIGSVVAVFFAPLGFGSWQATVATIQGLIAKENIVGTLGVLMGATGSEAEVATAFSTLFNPVSAVSFLVFNMICMPCFAAVGAMRTEFGSAKWTAFGVLYQTTLAYVLAFIINQIGSVFLLGTPFGFAAGLAFAAVAALLFLVVRPAPKLASPLWGSLAKPMVK</sequence>
<evidence type="ECO:0000313" key="19">
    <source>
        <dbReference type="EMBL" id="CZQ93962.1"/>
    </source>
</evidence>
<feature type="binding site" evidence="15">
    <location>
        <begin position="54"/>
        <end position="57"/>
    </location>
    <ligand>
        <name>GTP</name>
        <dbReference type="ChEBI" id="CHEBI:37565"/>
        <label>1</label>
    </ligand>
</feature>
<feature type="transmembrane region" description="Helical" evidence="17">
    <location>
        <begin position="506"/>
        <end position="532"/>
    </location>
</feature>
<keyword evidence="9 17" id="KW-1133">Transmembrane helix</keyword>
<evidence type="ECO:0000256" key="1">
    <source>
        <dbReference type="ARBA" id="ARBA00003926"/>
    </source>
</evidence>
<dbReference type="Pfam" id="PF07670">
    <property type="entry name" value="Gate"/>
    <property type="match status" value="2"/>
</dbReference>
<keyword evidence="6" id="KW-0997">Cell inner membrane</keyword>
<keyword evidence="12 15" id="KW-0342">GTP-binding</keyword>
<feature type="transmembrane region" description="Helical" evidence="17">
    <location>
        <begin position="664"/>
        <end position="690"/>
    </location>
</feature>
<dbReference type="InterPro" id="IPR006073">
    <property type="entry name" value="GTP-bd"/>
</dbReference>
<dbReference type="RefSeq" id="WP_087033283.1">
    <property type="nucleotide sequence ID" value="NZ_FJNE01000004.1"/>
</dbReference>
<feature type="transmembrane region" description="Helical" evidence="17">
    <location>
        <begin position="420"/>
        <end position="444"/>
    </location>
</feature>
<feature type="transmembrane region" description="Helical" evidence="17">
    <location>
        <begin position="278"/>
        <end position="296"/>
    </location>
</feature>
<keyword evidence="10 17" id="KW-0408">Iron</keyword>
<feature type="domain" description="FeoB-type G" evidence="18">
    <location>
        <begin position="2"/>
        <end position="163"/>
    </location>
</feature>
<keyword evidence="13 17" id="KW-0472">Membrane</keyword>
<keyword evidence="16" id="KW-0479">Metal-binding</keyword>
<evidence type="ECO:0000256" key="13">
    <source>
        <dbReference type="ARBA" id="ARBA00023136"/>
    </source>
</evidence>
<proteinExistence type="inferred from homology"/>
<dbReference type="NCBIfam" id="TIGR00437">
    <property type="entry name" value="feoB"/>
    <property type="match status" value="1"/>
</dbReference>
<feature type="transmembrane region" description="Helical" evidence="17">
    <location>
        <begin position="544"/>
        <end position="562"/>
    </location>
</feature>
<dbReference type="InterPro" id="IPR030389">
    <property type="entry name" value="G_FEOB_dom"/>
</dbReference>
<dbReference type="GO" id="GO:0046872">
    <property type="term" value="F:metal ion binding"/>
    <property type="evidence" value="ECO:0007669"/>
    <property type="project" value="UniProtKB-KW"/>
</dbReference>
<feature type="transmembrane region" description="Helical" evidence="17">
    <location>
        <begin position="574"/>
        <end position="592"/>
    </location>
</feature>
<keyword evidence="4" id="KW-1003">Cell membrane</keyword>
<evidence type="ECO:0000256" key="3">
    <source>
        <dbReference type="ARBA" id="ARBA00022448"/>
    </source>
</evidence>
<dbReference type="Proteomes" id="UP000242754">
    <property type="component" value="Unassembled WGS sequence"/>
</dbReference>
<evidence type="ECO:0000256" key="2">
    <source>
        <dbReference type="ARBA" id="ARBA00004429"/>
    </source>
</evidence>
<feature type="binding site" evidence="15">
    <location>
        <begin position="34"/>
        <end position="38"/>
    </location>
    <ligand>
        <name>GTP</name>
        <dbReference type="ChEBI" id="CHEBI:37565"/>
        <label>1</label>
    </ligand>
</feature>
<evidence type="ECO:0000256" key="12">
    <source>
        <dbReference type="ARBA" id="ARBA00023134"/>
    </source>
</evidence>